<protein>
    <submittedName>
        <fullName evidence="1">Uncharacterized protein</fullName>
    </submittedName>
</protein>
<keyword evidence="2" id="KW-1185">Reference proteome</keyword>
<dbReference type="AlphaFoldDB" id="W1DPQ8"/>
<organism evidence="1 2">
    <name type="scientific">Klebsiella pneumoniae IS43</name>
    <dbReference type="NCBI Taxonomy" id="1432552"/>
    <lineage>
        <taxon>Bacteria</taxon>
        <taxon>Pseudomonadati</taxon>
        <taxon>Pseudomonadota</taxon>
        <taxon>Gammaproteobacteria</taxon>
        <taxon>Enterobacterales</taxon>
        <taxon>Enterobacteriaceae</taxon>
        <taxon>Klebsiella/Raoultella group</taxon>
        <taxon>Klebsiella</taxon>
        <taxon>Klebsiella pneumoniae complex</taxon>
    </lineage>
</organism>
<dbReference type="EMBL" id="CBWK010000646">
    <property type="protein sequence ID" value="CDL11383.1"/>
    <property type="molecule type" value="Genomic_DNA"/>
</dbReference>
<comment type="caution">
    <text evidence="1">The sequence shown here is derived from an EMBL/GenBank/DDBJ whole genome shotgun (WGS) entry which is preliminary data.</text>
</comment>
<dbReference type="Proteomes" id="UP000019183">
    <property type="component" value="Unassembled WGS sequence"/>
</dbReference>
<sequence>MPSCRSITTSAVFFALSSNMVSPYLHLLSGGYNTFAASAKE</sequence>
<name>W1DPQ8_KLEPN</name>
<evidence type="ECO:0000313" key="2">
    <source>
        <dbReference type="Proteomes" id="UP000019183"/>
    </source>
</evidence>
<accession>W1DPQ8</accession>
<proteinExistence type="predicted"/>
<evidence type="ECO:0000313" key="1">
    <source>
        <dbReference type="EMBL" id="CDL11383.1"/>
    </source>
</evidence>
<reference evidence="1" key="1">
    <citation type="submission" date="2013-10" db="EMBL/GenBank/DDBJ databases">
        <title>Antibiotic resistance diversity of beta-lactamase producers in the General Hospital Vienna.</title>
        <authorList>
            <person name="Barisic I."/>
            <person name="Mitteregger D."/>
            <person name="Hirschl A.M."/>
            <person name="Noehammer C."/>
            <person name="Wiesinger-Mayr H."/>
        </authorList>
    </citation>
    <scope>NUCLEOTIDE SEQUENCE [LARGE SCALE GENOMIC DNA]</scope>
    <source>
        <strain evidence="1">IS43</strain>
    </source>
</reference>